<dbReference type="GO" id="GO:0005634">
    <property type="term" value="C:nucleus"/>
    <property type="evidence" value="ECO:0007669"/>
    <property type="project" value="UniProtKB-SubCell"/>
</dbReference>
<keyword evidence="5 9" id="KW-0863">Zinc-finger</keyword>
<accession>A0AAV2BLP3</accession>
<dbReference type="Gene3D" id="3.30.160.60">
    <property type="entry name" value="Classic Zinc Finger"/>
    <property type="match status" value="5"/>
</dbReference>
<dbReference type="FunFam" id="3.30.160.60:FF:000557">
    <property type="entry name" value="zinc finger and SCAN domain-containing protein 29"/>
    <property type="match status" value="1"/>
</dbReference>
<keyword evidence="4" id="KW-0677">Repeat</keyword>
<name>A0AAV2BLP3_9ARAC</name>
<dbReference type="FunFam" id="3.30.160.60:FF:000072">
    <property type="entry name" value="zinc finger protein 143 isoform X1"/>
    <property type="match status" value="1"/>
</dbReference>
<dbReference type="EMBL" id="CAXIEN010000392">
    <property type="protein sequence ID" value="CAL1296268.1"/>
    <property type="molecule type" value="Genomic_DNA"/>
</dbReference>
<comment type="subcellular location">
    <subcellularLocation>
        <location evidence="1">Nucleus</location>
    </subcellularLocation>
</comment>
<dbReference type="SMART" id="SM00355">
    <property type="entry name" value="ZnF_C2H2"/>
    <property type="match status" value="5"/>
</dbReference>
<keyword evidence="12" id="KW-1185">Reference proteome</keyword>
<dbReference type="InterPro" id="IPR050331">
    <property type="entry name" value="Zinc_finger"/>
</dbReference>
<dbReference type="GO" id="GO:0008270">
    <property type="term" value="F:zinc ion binding"/>
    <property type="evidence" value="ECO:0007669"/>
    <property type="project" value="UniProtKB-KW"/>
</dbReference>
<evidence type="ECO:0000313" key="12">
    <source>
        <dbReference type="Proteomes" id="UP001497382"/>
    </source>
</evidence>
<protein>
    <recommendedName>
        <fullName evidence="10">C2H2-type domain-containing protein</fullName>
    </recommendedName>
</protein>
<feature type="domain" description="C2H2-type" evidence="10">
    <location>
        <begin position="385"/>
        <end position="408"/>
    </location>
</feature>
<evidence type="ECO:0000256" key="8">
    <source>
        <dbReference type="ARBA" id="ARBA00023242"/>
    </source>
</evidence>
<dbReference type="AlphaFoldDB" id="A0AAV2BLP3"/>
<evidence type="ECO:0000256" key="4">
    <source>
        <dbReference type="ARBA" id="ARBA00022737"/>
    </source>
</evidence>
<sequence>MSEFDEVVDKPDLCTNDSVVDINQEYGRYRQFAHRNSQLTENIMNISSIDYSNDNASINSIFDTRLTPLQQENSHVIWHSSCIQCASKTVPNDKEKEMGNYSTTLRTSKSENGDIESDIIKSDFRDFIELISSSLHEQNDVQSSVISNSSEEYRAPSYISNRDAVFNYCICTPESFETSEKGIFLYHTNFPTSTGDSGNCETSLGLRDDNMGDILRNYVESQNHIIQANQTSNEQSKLYNSEGFLVSVNNINVNDASSSTTSMFHGDLDDRLFICKECGRGFRQKINLVSHYRIHTGVKPFACDKCDKKFRHPSNLTNHLRTHTGEKPFACDKCEKRFSERGNLDKHRRTHTREKPFACDKCEKKFKQSNNLKEHLRTHTGEKPLACDKCLKRFSQRSNLYSHRRNHT</sequence>
<keyword evidence="7" id="KW-0238">DNA-binding</keyword>
<feature type="domain" description="C2H2-type" evidence="10">
    <location>
        <begin position="329"/>
        <end position="356"/>
    </location>
</feature>
<dbReference type="PROSITE" id="PS00028">
    <property type="entry name" value="ZINC_FINGER_C2H2_1"/>
    <property type="match status" value="5"/>
</dbReference>
<feature type="domain" description="C2H2-type" evidence="10">
    <location>
        <begin position="273"/>
        <end position="300"/>
    </location>
</feature>
<feature type="domain" description="C2H2-type" evidence="10">
    <location>
        <begin position="301"/>
        <end position="328"/>
    </location>
</feature>
<evidence type="ECO:0000256" key="7">
    <source>
        <dbReference type="ARBA" id="ARBA00023125"/>
    </source>
</evidence>
<evidence type="ECO:0000256" key="1">
    <source>
        <dbReference type="ARBA" id="ARBA00004123"/>
    </source>
</evidence>
<reference evidence="11 12" key="1">
    <citation type="submission" date="2024-04" db="EMBL/GenBank/DDBJ databases">
        <authorList>
            <person name="Rising A."/>
            <person name="Reimegard J."/>
            <person name="Sonavane S."/>
            <person name="Akerstrom W."/>
            <person name="Nylinder S."/>
            <person name="Hedman E."/>
            <person name="Kallberg Y."/>
        </authorList>
    </citation>
    <scope>NUCLEOTIDE SEQUENCE [LARGE SCALE GENOMIC DNA]</scope>
</reference>
<keyword evidence="6" id="KW-0862">Zinc</keyword>
<dbReference type="GO" id="GO:0003677">
    <property type="term" value="F:DNA binding"/>
    <property type="evidence" value="ECO:0007669"/>
    <property type="project" value="UniProtKB-KW"/>
</dbReference>
<keyword evidence="3" id="KW-0479">Metal-binding</keyword>
<dbReference type="Proteomes" id="UP001497382">
    <property type="component" value="Unassembled WGS sequence"/>
</dbReference>
<evidence type="ECO:0000259" key="10">
    <source>
        <dbReference type="PROSITE" id="PS50157"/>
    </source>
</evidence>
<dbReference type="Pfam" id="PF00096">
    <property type="entry name" value="zf-C2H2"/>
    <property type="match status" value="5"/>
</dbReference>
<evidence type="ECO:0000256" key="2">
    <source>
        <dbReference type="ARBA" id="ARBA00006991"/>
    </source>
</evidence>
<dbReference type="SUPFAM" id="SSF57667">
    <property type="entry name" value="beta-beta-alpha zinc fingers"/>
    <property type="match status" value="3"/>
</dbReference>
<evidence type="ECO:0000256" key="5">
    <source>
        <dbReference type="ARBA" id="ARBA00022771"/>
    </source>
</evidence>
<dbReference type="PROSITE" id="PS50157">
    <property type="entry name" value="ZINC_FINGER_C2H2_2"/>
    <property type="match status" value="5"/>
</dbReference>
<gene>
    <name evidence="11" type="ORF">LARSCL_LOCUS19713</name>
</gene>
<comment type="caution">
    <text evidence="11">The sequence shown here is derived from an EMBL/GenBank/DDBJ whole genome shotgun (WGS) entry which is preliminary data.</text>
</comment>
<dbReference type="FunFam" id="3.30.160.60:FF:000352">
    <property type="entry name" value="zinc finger protein 3 homolog"/>
    <property type="match status" value="1"/>
</dbReference>
<evidence type="ECO:0000256" key="6">
    <source>
        <dbReference type="ARBA" id="ARBA00022833"/>
    </source>
</evidence>
<dbReference type="InterPro" id="IPR013087">
    <property type="entry name" value="Znf_C2H2_type"/>
</dbReference>
<feature type="domain" description="C2H2-type" evidence="10">
    <location>
        <begin position="357"/>
        <end position="384"/>
    </location>
</feature>
<evidence type="ECO:0000256" key="3">
    <source>
        <dbReference type="ARBA" id="ARBA00022723"/>
    </source>
</evidence>
<dbReference type="PANTHER" id="PTHR16515:SF66">
    <property type="entry name" value="C2H2-TYPE DOMAIN-CONTAINING PROTEIN"/>
    <property type="match status" value="1"/>
</dbReference>
<evidence type="ECO:0000313" key="11">
    <source>
        <dbReference type="EMBL" id="CAL1296268.1"/>
    </source>
</evidence>
<evidence type="ECO:0000256" key="9">
    <source>
        <dbReference type="PROSITE-ProRule" id="PRU00042"/>
    </source>
</evidence>
<dbReference type="PANTHER" id="PTHR16515">
    <property type="entry name" value="PR DOMAIN ZINC FINGER PROTEIN"/>
    <property type="match status" value="1"/>
</dbReference>
<dbReference type="InterPro" id="IPR036236">
    <property type="entry name" value="Znf_C2H2_sf"/>
</dbReference>
<dbReference type="FunFam" id="3.30.160.60:FF:000053">
    <property type="entry name" value="zinc finger protein 182 isoform X1"/>
    <property type="match status" value="1"/>
</dbReference>
<proteinExistence type="inferred from homology"/>
<dbReference type="GO" id="GO:0010468">
    <property type="term" value="P:regulation of gene expression"/>
    <property type="evidence" value="ECO:0007669"/>
    <property type="project" value="TreeGrafter"/>
</dbReference>
<organism evidence="11 12">
    <name type="scientific">Larinioides sclopetarius</name>
    <dbReference type="NCBI Taxonomy" id="280406"/>
    <lineage>
        <taxon>Eukaryota</taxon>
        <taxon>Metazoa</taxon>
        <taxon>Ecdysozoa</taxon>
        <taxon>Arthropoda</taxon>
        <taxon>Chelicerata</taxon>
        <taxon>Arachnida</taxon>
        <taxon>Araneae</taxon>
        <taxon>Araneomorphae</taxon>
        <taxon>Entelegynae</taxon>
        <taxon>Araneoidea</taxon>
        <taxon>Araneidae</taxon>
        <taxon>Larinioides</taxon>
    </lineage>
</organism>
<comment type="similarity">
    <text evidence="2">Belongs to the krueppel C2H2-type zinc-finger protein family.</text>
</comment>
<keyword evidence="8" id="KW-0539">Nucleus</keyword>
<dbReference type="FunFam" id="3.30.160.60:FF:001049">
    <property type="entry name" value="zinc finger protein 319"/>
    <property type="match status" value="1"/>
</dbReference>